<feature type="transmembrane region" description="Helical" evidence="9">
    <location>
        <begin position="321"/>
        <end position="341"/>
    </location>
</feature>
<feature type="transmembrane region" description="Helical" evidence="9">
    <location>
        <begin position="353"/>
        <end position="375"/>
    </location>
</feature>
<dbReference type="NCBIfam" id="TIGR00924">
    <property type="entry name" value="yjdL_sub1_fam"/>
    <property type="match status" value="1"/>
</dbReference>
<reference evidence="11 12" key="2">
    <citation type="submission" date="2019-05" db="EMBL/GenBank/DDBJ databases">
        <authorList>
            <person name="Ravantti J.J."/>
        </authorList>
    </citation>
    <scope>NUCLEOTIDE SEQUENCE [LARGE SCALE GENOMIC DNA]</scope>
    <source>
        <strain evidence="11 12">B185</strain>
    </source>
</reference>
<dbReference type="InterPro" id="IPR018456">
    <property type="entry name" value="PTR2_symporter_CS"/>
</dbReference>
<dbReference type="GO" id="GO:1904680">
    <property type="term" value="F:peptide transmembrane transporter activity"/>
    <property type="evidence" value="ECO:0007669"/>
    <property type="project" value="InterPro"/>
</dbReference>
<dbReference type="InterPro" id="IPR050171">
    <property type="entry name" value="MFS_Transporters"/>
</dbReference>
<evidence type="ECO:0000256" key="7">
    <source>
        <dbReference type="ARBA" id="ARBA00023136"/>
    </source>
</evidence>
<comment type="subcellular location">
    <subcellularLocation>
        <location evidence="1">Cell membrane</location>
        <topology evidence="1">Multi-pass membrane protein</topology>
    </subcellularLocation>
    <subcellularLocation>
        <location evidence="8">Membrane</location>
        <topology evidence="8">Multi-pass membrane protein</topology>
    </subcellularLocation>
</comment>
<dbReference type="InterPro" id="IPR000109">
    <property type="entry name" value="POT_fam"/>
</dbReference>
<keyword evidence="3" id="KW-1003">Cell membrane</keyword>
<protein>
    <submittedName>
        <fullName evidence="11">Peptide MFS transporter</fullName>
    </submittedName>
</protein>
<evidence type="ECO:0000256" key="9">
    <source>
        <dbReference type="SAM" id="Phobius"/>
    </source>
</evidence>
<dbReference type="InterPro" id="IPR005279">
    <property type="entry name" value="Dipep/tripep_permease"/>
</dbReference>
<sequence>MSETAKQGHPKGLYFLFFTEMWERFSYYGMRAIFILFMTKILLMKDAEASEIYGSYTGLVYLTPLLGGYLCDKFLGNRRSIMIGGLLMAIGQFFMFLSATTGANGGVALMWLGLTAIIIGNGFFKPNISTMVGQLYPANDRRIDSAFTIFYMGINLGAFFSPLVCGSMDFKWGFLAACIGMFMSLIFFALFQKKYLVSEEGKEIGLPVKQLDIKNILYIIGSIGIVFFMLNFKQLFNTDTDIIGYFIYGSMVVMPLIILTDKSLTSVERNRILVIFILAFFVIFFWGAFEQAGASLTLFADRQTNRNLLGWEMPASYFQSVNPLAVILLAPVMSIVWGFLYKRNAEPSSPKKMALGLTLVALGYGVIAIAVKGLGMDEKVSMWWLIGLYIIHSIGELCLSPIGLSMVSKLAPLRLSSLLMGTWFLANAAANKFAGTLSSLIPPIQEAGSTEPLVYPSFLGFQITNLYEFFMLFIIMTGIAAGILFILSSWLQKMMQEDHKDEIDLSVENR</sequence>
<evidence type="ECO:0000256" key="2">
    <source>
        <dbReference type="ARBA" id="ARBA00022448"/>
    </source>
</evidence>
<feature type="transmembrane region" description="Helical" evidence="9">
    <location>
        <begin position="469"/>
        <end position="491"/>
    </location>
</feature>
<evidence type="ECO:0000256" key="6">
    <source>
        <dbReference type="ARBA" id="ARBA00022989"/>
    </source>
</evidence>
<dbReference type="PANTHER" id="PTHR23517">
    <property type="entry name" value="RESISTANCE PROTEIN MDTM, PUTATIVE-RELATED-RELATED"/>
    <property type="match status" value="1"/>
</dbReference>
<feature type="transmembrane region" description="Helical" evidence="9">
    <location>
        <begin position="381"/>
        <end position="399"/>
    </location>
</feature>
<evidence type="ECO:0000256" key="8">
    <source>
        <dbReference type="RuleBase" id="RU003755"/>
    </source>
</evidence>
<evidence type="ECO:0000256" key="3">
    <source>
        <dbReference type="ARBA" id="ARBA00022475"/>
    </source>
</evidence>
<evidence type="ECO:0000256" key="1">
    <source>
        <dbReference type="ARBA" id="ARBA00004651"/>
    </source>
</evidence>
<dbReference type="RefSeq" id="WP_014164957.1">
    <property type="nucleotide sequence ID" value="NZ_CP010992.1"/>
</dbReference>
<feature type="transmembrane region" description="Helical" evidence="9">
    <location>
        <begin position="411"/>
        <end position="430"/>
    </location>
</feature>
<keyword evidence="2 8" id="KW-0813">Transport</keyword>
<feature type="transmembrane region" description="Helical" evidence="9">
    <location>
        <begin position="211"/>
        <end position="230"/>
    </location>
</feature>
<organism evidence="11 12">
    <name type="scientific">Flavobacterium columnare</name>
    <dbReference type="NCBI Taxonomy" id="996"/>
    <lineage>
        <taxon>Bacteria</taxon>
        <taxon>Pseudomonadati</taxon>
        <taxon>Bacteroidota</taxon>
        <taxon>Flavobacteriia</taxon>
        <taxon>Flavobacteriales</taxon>
        <taxon>Flavobacteriaceae</taxon>
        <taxon>Flavobacterium</taxon>
    </lineage>
</organism>
<gene>
    <name evidence="11" type="ORF">UN65_11450</name>
</gene>
<dbReference type="PROSITE" id="PS50850">
    <property type="entry name" value="MFS"/>
    <property type="match status" value="1"/>
</dbReference>
<feature type="transmembrane region" description="Helical" evidence="9">
    <location>
        <begin position="272"/>
        <end position="289"/>
    </location>
</feature>
<dbReference type="Gene3D" id="1.20.1250.20">
    <property type="entry name" value="MFS general substrate transporter like domains"/>
    <property type="match status" value="1"/>
</dbReference>
<evidence type="ECO:0000313" key="12">
    <source>
        <dbReference type="Proteomes" id="UP000304840"/>
    </source>
</evidence>
<dbReference type="Proteomes" id="UP000304840">
    <property type="component" value="Chromosome"/>
</dbReference>
<dbReference type="PROSITE" id="PS01023">
    <property type="entry name" value="PTR2_2"/>
    <property type="match status" value="1"/>
</dbReference>
<feature type="transmembrane region" description="Helical" evidence="9">
    <location>
        <begin position="105"/>
        <end position="124"/>
    </location>
</feature>
<keyword evidence="6 9" id="KW-1133">Transmembrane helix</keyword>
<dbReference type="SUPFAM" id="SSF103473">
    <property type="entry name" value="MFS general substrate transporter"/>
    <property type="match status" value="1"/>
</dbReference>
<dbReference type="GeneID" id="60758256"/>
<keyword evidence="5" id="KW-0571">Peptide transport</keyword>
<dbReference type="Pfam" id="PF00854">
    <property type="entry name" value="PTR2"/>
    <property type="match status" value="1"/>
</dbReference>
<keyword evidence="7 9" id="KW-0472">Membrane</keyword>
<feature type="transmembrane region" description="Helical" evidence="9">
    <location>
        <begin position="81"/>
        <end position="99"/>
    </location>
</feature>
<dbReference type="EMBL" id="CP010992">
    <property type="protein sequence ID" value="AMO20862.1"/>
    <property type="molecule type" value="Genomic_DNA"/>
</dbReference>
<feature type="transmembrane region" description="Helical" evidence="9">
    <location>
        <begin position="170"/>
        <end position="191"/>
    </location>
</feature>
<evidence type="ECO:0000313" key="11">
    <source>
        <dbReference type="EMBL" id="AMO20862.1"/>
    </source>
</evidence>
<dbReference type="InterPro" id="IPR036259">
    <property type="entry name" value="MFS_trans_sf"/>
</dbReference>
<evidence type="ECO:0000256" key="5">
    <source>
        <dbReference type="ARBA" id="ARBA00022856"/>
    </source>
</evidence>
<accession>A0AAI8CJ06</accession>
<comment type="similarity">
    <text evidence="8">Belongs to the major facilitator superfamily. Proton-dependent oligopeptide transporter (POT/PTR) (TC 2.A.17) family.</text>
</comment>
<reference evidence="12" key="1">
    <citation type="submission" date="2016-03" db="EMBL/GenBank/DDBJ databases">
        <title>Flavobacterium columnare strain B185, complete genome.</title>
        <authorList>
            <person name="Sundberg L.-R."/>
            <person name="Papponen P."/>
            <person name="Laanto E."/>
        </authorList>
    </citation>
    <scope>NUCLEOTIDE SEQUENCE [LARGE SCALE GENOMIC DNA]</scope>
    <source>
        <strain evidence="12">B185</strain>
    </source>
</reference>
<dbReference type="AlphaFoldDB" id="A0AAI8CJ06"/>
<dbReference type="PANTHER" id="PTHR23517:SF15">
    <property type="entry name" value="PROTON-DEPENDENT OLIGOPEPTIDE FAMILY TRANSPORT PROTEIN"/>
    <property type="match status" value="1"/>
</dbReference>
<evidence type="ECO:0000259" key="10">
    <source>
        <dbReference type="PROSITE" id="PS50850"/>
    </source>
</evidence>
<dbReference type="GO" id="GO:0005886">
    <property type="term" value="C:plasma membrane"/>
    <property type="evidence" value="ECO:0007669"/>
    <property type="project" value="UniProtKB-SubCell"/>
</dbReference>
<keyword evidence="5" id="KW-0653">Protein transport</keyword>
<feature type="domain" description="Major facilitator superfamily (MFS) profile" evidence="10">
    <location>
        <begin position="1"/>
        <end position="196"/>
    </location>
</feature>
<feature type="transmembrane region" description="Helical" evidence="9">
    <location>
        <begin position="242"/>
        <end position="260"/>
    </location>
</feature>
<name>A0AAI8CJ06_9FLAO</name>
<evidence type="ECO:0000256" key="4">
    <source>
        <dbReference type="ARBA" id="ARBA00022692"/>
    </source>
</evidence>
<dbReference type="GO" id="GO:0006857">
    <property type="term" value="P:oligopeptide transport"/>
    <property type="evidence" value="ECO:0007669"/>
    <property type="project" value="InterPro"/>
</dbReference>
<dbReference type="InterPro" id="IPR020846">
    <property type="entry name" value="MFS_dom"/>
</dbReference>
<dbReference type="CDD" id="cd17346">
    <property type="entry name" value="MFS_DtpA_like"/>
    <property type="match status" value="1"/>
</dbReference>
<keyword evidence="4 8" id="KW-0812">Transmembrane</keyword>
<feature type="transmembrane region" description="Helical" evidence="9">
    <location>
        <begin position="145"/>
        <end position="164"/>
    </location>
</feature>
<proteinExistence type="inferred from homology"/>